<dbReference type="EMBL" id="AMGX01000008">
    <property type="protein sequence ID" value="EXJ71074.1"/>
    <property type="molecule type" value="Genomic_DNA"/>
</dbReference>
<dbReference type="OrthoDB" id="4120501at2759"/>
<evidence type="ECO:0000313" key="2">
    <source>
        <dbReference type="Proteomes" id="UP000019471"/>
    </source>
</evidence>
<evidence type="ECO:0000313" key="1">
    <source>
        <dbReference type="EMBL" id="EXJ71074.1"/>
    </source>
</evidence>
<sequence>MSPIGVSWALAQTVDGALKISRDAVLVASGDNIQPFTLTVCEKFGATLAISSLTQTKIEDMLRKQAKSPVQKFWAAKIGWAKGDSVDLLSHSVEGIRFLSLAAALVSSCSKFDAATALARMIRDTAEDKALSPSIFQLKDLLDVLEPRLNQSRFLDVVLGYQALLPQLHTRLHDNAAVPSAEAIQKIVDNFRELSRVGPADVRSLKITVGPFAAWVSGFAHWCVEVPPMICDEHGAVILDQPNPQVTICISRNLDYHDNISIETIYDYKSSQEAFGAIVKDADGPAWATGMVTVETYARFLLKDLEFHDGLGRMACAQAIPYAVHLTKSAFTDPTQIYRFTDQEVEPGLLRTVYPSDPFPADDVVGTLVNIFLGPTYDGPLIQRLSGDLKLTDLPAVSLWVEERRNKFPEDPEQAFLGRLGQVVADILALSLLVAEGMTDPKKIDWLVLYNPYGNLAPASYENEWRLAVKSFLQHGVFLRRTQLLGPLIDWALKLIGHQASEYVSKGEWVASSFRGQVIAPRLLFASEIPVSGFACMSVFAGTLMLETEKNRKFSWILSEDEKGSLLPLLNRECSLSARANAFPEAKIRWQLTVKDNHLAIAMGWTFNRSIRRPFCTLNGLMGSVMLGNCSHSADTDLERKQDVVLIAPDNGPHSPETLMVAVYPLYGNEALKMLALASTKSYGDSRSEALKMLAPTSTLSSDDRNLSILINRAACMSCAIRVCLHLGIGGMIL</sequence>
<dbReference type="Proteomes" id="UP000019471">
    <property type="component" value="Unassembled WGS sequence"/>
</dbReference>
<reference evidence="1 2" key="1">
    <citation type="submission" date="2013-03" db="EMBL/GenBank/DDBJ databases">
        <title>The Genome Sequence of Cladophialophora psammophila CBS 110553.</title>
        <authorList>
            <consortium name="The Broad Institute Genomics Platform"/>
            <person name="Cuomo C."/>
            <person name="de Hoog S."/>
            <person name="Gorbushina A."/>
            <person name="Walker B."/>
            <person name="Young S.K."/>
            <person name="Zeng Q."/>
            <person name="Gargeya S."/>
            <person name="Fitzgerald M."/>
            <person name="Haas B."/>
            <person name="Abouelleil A."/>
            <person name="Allen A.W."/>
            <person name="Alvarado L."/>
            <person name="Arachchi H.M."/>
            <person name="Berlin A.M."/>
            <person name="Chapman S.B."/>
            <person name="Gainer-Dewar J."/>
            <person name="Goldberg J."/>
            <person name="Griggs A."/>
            <person name="Gujja S."/>
            <person name="Hansen M."/>
            <person name="Howarth C."/>
            <person name="Imamovic A."/>
            <person name="Ireland A."/>
            <person name="Larimer J."/>
            <person name="McCowan C."/>
            <person name="Murphy C."/>
            <person name="Pearson M."/>
            <person name="Poon T.W."/>
            <person name="Priest M."/>
            <person name="Roberts A."/>
            <person name="Saif S."/>
            <person name="Shea T."/>
            <person name="Sisk P."/>
            <person name="Sykes S."/>
            <person name="Wortman J."/>
            <person name="Nusbaum C."/>
            <person name="Birren B."/>
        </authorList>
    </citation>
    <scope>NUCLEOTIDE SEQUENCE [LARGE SCALE GENOMIC DNA]</scope>
    <source>
        <strain evidence="1 2">CBS 110553</strain>
    </source>
</reference>
<keyword evidence="2" id="KW-1185">Reference proteome</keyword>
<dbReference type="HOGENOM" id="CLU_019027_0_0_1"/>
<accession>W9XL30</accession>
<comment type="caution">
    <text evidence="1">The sequence shown here is derived from an EMBL/GenBank/DDBJ whole genome shotgun (WGS) entry which is preliminary data.</text>
</comment>
<dbReference type="AlphaFoldDB" id="W9XL30"/>
<dbReference type="RefSeq" id="XP_007744853.1">
    <property type="nucleotide sequence ID" value="XM_007746663.1"/>
</dbReference>
<proteinExistence type="predicted"/>
<dbReference type="eggNOG" id="ENOG502SK95">
    <property type="taxonomic scope" value="Eukaryota"/>
</dbReference>
<gene>
    <name evidence="1" type="ORF">A1O5_06067</name>
</gene>
<name>W9XL30_9EURO</name>
<organism evidence="1 2">
    <name type="scientific">Cladophialophora psammophila CBS 110553</name>
    <dbReference type="NCBI Taxonomy" id="1182543"/>
    <lineage>
        <taxon>Eukaryota</taxon>
        <taxon>Fungi</taxon>
        <taxon>Dikarya</taxon>
        <taxon>Ascomycota</taxon>
        <taxon>Pezizomycotina</taxon>
        <taxon>Eurotiomycetes</taxon>
        <taxon>Chaetothyriomycetidae</taxon>
        <taxon>Chaetothyriales</taxon>
        <taxon>Herpotrichiellaceae</taxon>
        <taxon>Cladophialophora</taxon>
    </lineage>
</organism>
<protein>
    <submittedName>
        <fullName evidence="1">Uncharacterized protein</fullName>
    </submittedName>
</protein>
<dbReference type="GeneID" id="19190780"/>